<dbReference type="Proteomes" id="UP000663864">
    <property type="component" value="Unassembled WGS sequence"/>
</dbReference>
<feature type="active site" description="Glycyl thioester intermediate" evidence="3">
    <location>
        <position position="96"/>
    </location>
</feature>
<dbReference type="InterPro" id="IPR000608">
    <property type="entry name" value="UBC"/>
</dbReference>
<evidence type="ECO:0000313" key="11">
    <source>
        <dbReference type="EMBL" id="CAF1438426.1"/>
    </source>
</evidence>
<dbReference type="InterPro" id="IPR016135">
    <property type="entry name" value="UBQ-conjugating_enzyme/RWD"/>
</dbReference>
<dbReference type="EMBL" id="CAJOBD010002864">
    <property type="protein sequence ID" value="CAF3913493.1"/>
    <property type="molecule type" value="Genomic_DNA"/>
</dbReference>
<comment type="similarity">
    <text evidence="4">Belongs to the ubiquitin-conjugating enzyme family.</text>
</comment>
<gene>
    <name evidence="13" type="ORF">FNK824_LOCUS23310</name>
    <name evidence="12" type="ORF">JBS370_LOCUS21528</name>
    <name evidence="8" type="ORF">JXQ802_LOCUS29921</name>
    <name evidence="9" type="ORF">JXQ802_LOCUS30294</name>
    <name evidence="14" type="ORF">OTI717_LOCUS32762</name>
    <name evidence="6" type="ORF">PYM288_LOCUS19746</name>
    <name evidence="7" type="ORF">RFH988_LOCUS22105</name>
    <name evidence="11" type="ORF">SEV965_LOCUS33107</name>
    <name evidence="10" type="ORF">ZHD862_LOCUS28877</name>
</gene>
<proteinExistence type="inferred from homology"/>
<dbReference type="Proteomes" id="UP000663870">
    <property type="component" value="Unassembled WGS sequence"/>
</dbReference>
<dbReference type="EMBL" id="CAJNOL010001193">
    <property type="protein sequence ID" value="CAF1309151.1"/>
    <property type="molecule type" value="Genomic_DNA"/>
</dbReference>
<dbReference type="EMBL" id="CAJNOU010004360">
    <property type="protein sequence ID" value="CAF1438426.1"/>
    <property type="molecule type" value="Genomic_DNA"/>
</dbReference>
<evidence type="ECO:0000256" key="2">
    <source>
        <dbReference type="ARBA" id="ARBA00022786"/>
    </source>
</evidence>
<evidence type="ECO:0000313" key="8">
    <source>
        <dbReference type="EMBL" id="CAF1309151.1"/>
    </source>
</evidence>
<dbReference type="EMBL" id="CAJOBE010004906">
    <property type="protein sequence ID" value="CAF3952551.1"/>
    <property type="molecule type" value="Genomic_DNA"/>
</dbReference>
<dbReference type="PROSITE" id="PS00183">
    <property type="entry name" value="UBC_1"/>
    <property type="match status" value="1"/>
</dbReference>
<dbReference type="AlphaFoldDB" id="A0A815ESL0"/>
<dbReference type="Proteomes" id="UP000663889">
    <property type="component" value="Unassembled WGS sequence"/>
</dbReference>
<dbReference type="InterPro" id="IPR023313">
    <property type="entry name" value="UBQ-conjugating_AS"/>
</dbReference>
<organism evidence="9 15">
    <name type="scientific">Rotaria sordida</name>
    <dbReference type="NCBI Taxonomy" id="392033"/>
    <lineage>
        <taxon>Eukaryota</taxon>
        <taxon>Metazoa</taxon>
        <taxon>Spiralia</taxon>
        <taxon>Gnathifera</taxon>
        <taxon>Rotifera</taxon>
        <taxon>Eurotatoria</taxon>
        <taxon>Bdelloidea</taxon>
        <taxon>Philodinida</taxon>
        <taxon>Philodinidae</taxon>
        <taxon>Rotaria</taxon>
    </lineage>
</organism>
<evidence type="ECO:0000313" key="6">
    <source>
        <dbReference type="EMBL" id="CAF1102393.1"/>
    </source>
</evidence>
<dbReference type="Gene3D" id="3.10.110.10">
    <property type="entry name" value="Ubiquitin Conjugating Enzyme"/>
    <property type="match status" value="1"/>
</dbReference>
<reference evidence="9" key="1">
    <citation type="submission" date="2021-02" db="EMBL/GenBank/DDBJ databases">
        <authorList>
            <person name="Nowell W R."/>
        </authorList>
    </citation>
    <scope>NUCLEOTIDE SEQUENCE</scope>
</reference>
<dbReference type="GO" id="GO:0005524">
    <property type="term" value="F:ATP binding"/>
    <property type="evidence" value="ECO:0007669"/>
    <property type="project" value="UniProtKB-UniRule"/>
</dbReference>
<comment type="caution">
    <text evidence="9">The sequence shown here is derived from an EMBL/GenBank/DDBJ whole genome shotgun (WGS) entry which is preliminary data.</text>
</comment>
<dbReference type="GO" id="GO:0016740">
    <property type="term" value="F:transferase activity"/>
    <property type="evidence" value="ECO:0007669"/>
    <property type="project" value="UniProtKB-KW"/>
</dbReference>
<dbReference type="PANTHER" id="PTHR24068">
    <property type="entry name" value="UBIQUITIN-CONJUGATING ENZYME E2"/>
    <property type="match status" value="1"/>
</dbReference>
<dbReference type="Proteomes" id="UP000663836">
    <property type="component" value="Unassembled WGS sequence"/>
</dbReference>
<evidence type="ECO:0000259" key="5">
    <source>
        <dbReference type="PROSITE" id="PS50127"/>
    </source>
</evidence>
<sequence>MAAPQTKRIITEITKLQNLATDNNPSSAKFLLDKSPVDTPGSNLILGRIFPRSQIYNQAAFQIEIKLPAEFPFKPPEVRFITPIYHPNVGDEGKICVEILNPSDGFKPTTTLVDIVKAVVDRIDNPSVDHALKPEIGQEYSSNRSAFDRKALEMVKKHGLPRQ</sequence>
<evidence type="ECO:0000256" key="4">
    <source>
        <dbReference type="RuleBase" id="RU362109"/>
    </source>
</evidence>
<keyword evidence="4" id="KW-0067">ATP-binding</keyword>
<dbReference type="EMBL" id="CAJNOL010001224">
    <property type="protein sequence ID" value="CAF1316192.1"/>
    <property type="molecule type" value="Genomic_DNA"/>
</dbReference>
<dbReference type="Pfam" id="PF00179">
    <property type="entry name" value="UQ_con"/>
    <property type="match status" value="1"/>
</dbReference>
<evidence type="ECO:0000313" key="9">
    <source>
        <dbReference type="EMBL" id="CAF1316192.1"/>
    </source>
</evidence>
<evidence type="ECO:0000256" key="3">
    <source>
        <dbReference type="PROSITE-ProRule" id="PRU10133"/>
    </source>
</evidence>
<keyword evidence="2 4" id="KW-0833">Ubl conjugation pathway</keyword>
<name>A0A815ESL0_9BILA</name>
<dbReference type="SUPFAM" id="SSF54495">
    <property type="entry name" value="UBC-like"/>
    <property type="match status" value="1"/>
</dbReference>
<evidence type="ECO:0000313" key="15">
    <source>
        <dbReference type="Proteomes" id="UP000663870"/>
    </source>
</evidence>
<dbReference type="EMBL" id="CAJOAX010010308">
    <property type="protein sequence ID" value="CAF4072690.1"/>
    <property type="molecule type" value="Genomic_DNA"/>
</dbReference>
<dbReference type="Proteomes" id="UP000663854">
    <property type="component" value="Unassembled WGS sequence"/>
</dbReference>
<keyword evidence="1" id="KW-0808">Transferase</keyword>
<dbReference type="PROSITE" id="PS50127">
    <property type="entry name" value="UBC_2"/>
    <property type="match status" value="1"/>
</dbReference>
<dbReference type="Proteomes" id="UP000663823">
    <property type="component" value="Unassembled WGS sequence"/>
</dbReference>
<keyword evidence="15" id="KW-1185">Reference proteome</keyword>
<dbReference type="EMBL" id="CAJNOT010002470">
    <property type="protein sequence ID" value="CAF1318428.1"/>
    <property type="molecule type" value="Genomic_DNA"/>
</dbReference>
<dbReference type="Proteomes" id="UP000663882">
    <property type="component" value="Unassembled WGS sequence"/>
</dbReference>
<evidence type="ECO:0000313" key="10">
    <source>
        <dbReference type="EMBL" id="CAF1318428.1"/>
    </source>
</evidence>
<dbReference type="EMBL" id="CAJNOO010001453">
    <property type="protein sequence ID" value="CAF1154659.1"/>
    <property type="molecule type" value="Genomic_DNA"/>
</dbReference>
<evidence type="ECO:0000313" key="14">
    <source>
        <dbReference type="EMBL" id="CAF4072690.1"/>
    </source>
</evidence>
<feature type="domain" description="UBC core" evidence="5">
    <location>
        <begin position="4"/>
        <end position="160"/>
    </location>
</feature>
<evidence type="ECO:0000256" key="1">
    <source>
        <dbReference type="ARBA" id="ARBA00022679"/>
    </source>
</evidence>
<protein>
    <recommendedName>
        <fullName evidence="5">UBC core domain-containing protein</fullName>
    </recommendedName>
</protein>
<dbReference type="SMART" id="SM00212">
    <property type="entry name" value="UBCc"/>
    <property type="match status" value="1"/>
</dbReference>
<evidence type="ECO:0000313" key="7">
    <source>
        <dbReference type="EMBL" id="CAF1154659.1"/>
    </source>
</evidence>
<dbReference type="Proteomes" id="UP000663874">
    <property type="component" value="Unassembled WGS sequence"/>
</dbReference>
<evidence type="ECO:0000313" key="12">
    <source>
        <dbReference type="EMBL" id="CAF3913493.1"/>
    </source>
</evidence>
<dbReference type="EMBL" id="CAJNOH010000680">
    <property type="protein sequence ID" value="CAF1102393.1"/>
    <property type="molecule type" value="Genomic_DNA"/>
</dbReference>
<evidence type="ECO:0000313" key="13">
    <source>
        <dbReference type="EMBL" id="CAF3952551.1"/>
    </source>
</evidence>
<accession>A0A815ESL0</accession>
<dbReference type="OrthoDB" id="9973183at2759"/>
<keyword evidence="4" id="KW-0547">Nucleotide-binding</keyword>